<gene>
    <name evidence="1" type="ORF">E4U56_007591</name>
</gene>
<sequence>MTKTDAILSVLCARHNPDQGFGETIKALIVRNVEVGRSYSDIAAEARCSPATVRNIYERWIALGTLDDEPVSGRSEEVTSQK</sequence>
<dbReference type="Pfam" id="PF13384">
    <property type="entry name" value="HTH_23"/>
    <property type="match status" value="1"/>
</dbReference>
<comment type="caution">
    <text evidence="1">The sequence shown here is derived from an EMBL/GenBank/DDBJ whole genome shotgun (WGS) entry which is preliminary data.</text>
</comment>
<dbReference type="InterPro" id="IPR009057">
    <property type="entry name" value="Homeodomain-like_sf"/>
</dbReference>
<dbReference type="SUPFAM" id="SSF46689">
    <property type="entry name" value="Homeodomain-like"/>
    <property type="match status" value="1"/>
</dbReference>
<protein>
    <submittedName>
        <fullName evidence="1">Uncharacterized protein</fullName>
    </submittedName>
</protein>
<proteinExistence type="predicted"/>
<evidence type="ECO:0000313" key="1">
    <source>
        <dbReference type="EMBL" id="KAG5970532.1"/>
    </source>
</evidence>
<organism evidence="1 2">
    <name type="scientific">Claviceps arundinis</name>
    <dbReference type="NCBI Taxonomy" id="1623583"/>
    <lineage>
        <taxon>Eukaryota</taxon>
        <taxon>Fungi</taxon>
        <taxon>Dikarya</taxon>
        <taxon>Ascomycota</taxon>
        <taxon>Pezizomycotina</taxon>
        <taxon>Sordariomycetes</taxon>
        <taxon>Hypocreomycetidae</taxon>
        <taxon>Hypocreales</taxon>
        <taxon>Clavicipitaceae</taxon>
        <taxon>Claviceps</taxon>
    </lineage>
</organism>
<dbReference type="Proteomes" id="UP000784919">
    <property type="component" value="Unassembled WGS sequence"/>
</dbReference>
<dbReference type="AlphaFoldDB" id="A0A9P7MV13"/>
<dbReference type="EMBL" id="SRPS01000075">
    <property type="protein sequence ID" value="KAG5970532.1"/>
    <property type="molecule type" value="Genomic_DNA"/>
</dbReference>
<accession>A0A9P7MV13</accession>
<reference evidence="1" key="1">
    <citation type="journal article" date="2020" name="bioRxiv">
        <title>Whole genome comparisons of ergot fungi reveals the divergence and evolution of species within the genus Claviceps are the result of varying mechanisms driving genome evolution and host range expansion.</title>
        <authorList>
            <person name="Wyka S.A."/>
            <person name="Mondo S.J."/>
            <person name="Liu M."/>
            <person name="Dettman J."/>
            <person name="Nalam V."/>
            <person name="Broders K.D."/>
        </authorList>
    </citation>
    <scope>NUCLEOTIDE SEQUENCE</scope>
    <source>
        <strain evidence="1">CCC 1102</strain>
    </source>
</reference>
<dbReference type="OrthoDB" id="5089593at2759"/>
<name>A0A9P7MV13_9HYPO</name>
<evidence type="ECO:0000313" key="2">
    <source>
        <dbReference type="Proteomes" id="UP000784919"/>
    </source>
</evidence>